<dbReference type="OrthoDB" id="5422239at2"/>
<dbReference type="eggNOG" id="ENOG5033NAQ">
    <property type="taxonomic scope" value="Bacteria"/>
</dbReference>
<gene>
    <name evidence="1" type="ordered locus">Desac_0587</name>
</gene>
<name>F2NG60_DESAR</name>
<reference evidence="2" key="2">
    <citation type="submission" date="2011-03" db="EMBL/GenBank/DDBJ databases">
        <title>The complete genome of Desulfobacca acetoxidans DSM 11109.</title>
        <authorList>
            <consortium name="US DOE Joint Genome Institute (JGI-PGF)"/>
            <person name="Lucas S."/>
            <person name="Copeland A."/>
            <person name="Lapidus A."/>
            <person name="Bruce D."/>
            <person name="Goodwin L."/>
            <person name="Pitluck S."/>
            <person name="Peters L."/>
            <person name="Kyrpides N."/>
            <person name="Mavromatis K."/>
            <person name="Ivanova N."/>
            <person name="Ovchinnikova G."/>
            <person name="Teshima H."/>
            <person name="Detter J.C."/>
            <person name="Han C."/>
            <person name="Land M."/>
            <person name="Hauser L."/>
            <person name="Markowitz V."/>
            <person name="Cheng J.-F."/>
            <person name="Hugenholtz P."/>
            <person name="Woyke T."/>
            <person name="Wu D."/>
            <person name="Spring S."/>
            <person name="Schueler E."/>
            <person name="Brambilla E."/>
            <person name="Klenk H.-P."/>
            <person name="Eisen J.A."/>
        </authorList>
    </citation>
    <scope>NUCLEOTIDE SEQUENCE [LARGE SCALE GENOMIC DNA]</scope>
    <source>
        <strain evidence="2">ATCC 700848 / DSM 11109 / ASRB2</strain>
    </source>
</reference>
<sequence>MLCSLSTKLGPEELQAINTLEQELATPLLAFSCHDLKPAEMSSAQLSQIQALENRLGISLVAVKV</sequence>
<keyword evidence="2" id="KW-1185">Reference proteome</keyword>
<protein>
    <submittedName>
        <fullName evidence="1">Uncharacterized protein</fullName>
    </submittedName>
</protein>
<accession>F2NG60</accession>
<dbReference type="Proteomes" id="UP000000483">
    <property type="component" value="Chromosome"/>
</dbReference>
<reference evidence="1 2" key="1">
    <citation type="journal article" date="2011" name="Stand. Genomic Sci.">
        <title>Complete genome sequence of the acetate-degrading sulfate reducer Desulfobacca acetoxidans type strain (ASRB2).</title>
        <authorList>
            <person name="Goker M."/>
            <person name="Teshima H."/>
            <person name="Lapidus A."/>
            <person name="Nolan M."/>
            <person name="Lucas S."/>
            <person name="Hammon N."/>
            <person name="Deshpande S."/>
            <person name="Cheng J.F."/>
            <person name="Tapia R."/>
            <person name="Han C."/>
            <person name="Goodwin L."/>
            <person name="Pitluck S."/>
            <person name="Huntemann M."/>
            <person name="Liolios K."/>
            <person name="Ivanova N."/>
            <person name="Pagani I."/>
            <person name="Mavromatis K."/>
            <person name="Ovchinikova G."/>
            <person name="Pati A."/>
            <person name="Chen A."/>
            <person name="Palaniappan K."/>
            <person name="Land M."/>
            <person name="Hauser L."/>
            <person name="Brambilla E.M."/>
            <person name="Rohde M."/>
            <person name="Spring S."/>
            <person name="Detter J.C."/>
            <person name="Woyke T."/>
            <person name="Bristow J."/>
            <person name="Eisen J.A."/>
            <person name="Markowitz V."/>
            <person name="Hugenholtz P."/>
            <person name="Kyrpides N.C."/>
            <person name="Klenk H.P."/>
        </authorList>
    </citation>
    <scope>NUCLEOTIDE SEQUENCE [LARGE SCALE GENOMIC DNA]</scope>
    <source>
        <strain evidence="2">ATCC 700848 / DSM 11109 / ASRB2</strain>
    </source>
</reference>
<organism evidence="1 2">
    <name type="scientific">Desulfobacca acetoxidans (strain ATCC 700848 / DSM 11109 / ASRB2)</name>
    <dbReference type="NCBI Taxonomy" id="880072"/>
    <lineage>
        <taxon>Bacteria</taxon>
        <taxon>Pseudomonadati</taxon>
        <taxon>Thermodesulfobacteriota</taxon>
        <taxon>Desulfobaccia</taxon>
        <taxon>Desulfobaccales</taxon>
        <taxon>Desulfobaccaceae</taxon>
        <taxon>Desulfobacca</taxon>
    </lineage>
</organism>
<dbReference type="KEGG" id="dao:Desac_0587"/>
<evidence type="ECO:0000313" key="2">
    <source>
        <dbReference type="Proteomes" id="UP000000483"/>
    </source>
</evidence>
<dbReference type="EMBL" id="CP002629">
    <property type="protein sequence ID" value="AEB08473.1"/>
    <property type="molecule type" value="Genomic_DNA"/>
</dbReference>
<dbReference type="RefSeq" id="WP_013705586.1">
    <property type="nucleotide sequence ID" value="NC_015388.1"/>
</dbReference>
<proteinExistence type="predicted"/>
<evidence type="ECO:0000313" key="1">
    <source>
        <dbReference type="EMBL" id="AEB08473.1"/>
    </source>
</evidence>
<dbReference type="HOGENOM" id="CLU_201191_0_0_7"/>
<dbReference type="AlphaFoldDB" id="F2NG60"/>